<comment type="subcellular location">
    <subcellularLocation>
        <location evidence="1">Membrane</location>
        <topology evidence="1">Multi-pass membrane protein</topology>
    </subcellularLocation>
</comment>
<feature type="transmembrane region" description="Helical" evidence="5">
    <location>
        <begin position="113"/>
        <end position="134"/>
    </location>
</feature>
<evidence type="ECO:0000256" key="3">
    <source>
        <dbReference type="ARBA" id="ARBA00022989"/>
    </source>
</evidence>
<feature type="transmembrane region" description="Helical" evidence="5">
    <location>
        <begin position="140"/>
        <end position="160"/>
    </location>
</feature>
<dbReference type="Proteomes" id="UP001225957">
    <property type="component" value="Unassembled WGS sequence"/>
</dbReference>
<accession>A0ABT6UWE1</accession>
<proteinExistence type="predicted"/>
<evidence type="ECO:0000313" key="7">
    <source>
        <dbReference type="EMBL" id="MDI5890280.1"/>
    </source>
</evidence>
<evidence type="ECO:0000256" key="1">
    <source>
        <dbReference type="ARBA" id="ARBA00004141"/>
    </source>
</evidence>
<feature type="transmembrane region" description="Helical" evidence="5">
    <location>
        <begin position="167"/>
        <end position="185"/>
    </location>
</feature>
<sequence>MRPRIVRARNFLIGFSLFLLVASPSIKGLIIDSEVFNILPVIILGFTILWRFSLNKKDLLGFLPTSLFLTVMLLSFFINPLVFPGVKEFFKYLFIFSLCFLLPPQINKESLSWFLFFCMTWGIVVAFINSFVGVEFTDSFHYLTVGLPISLMIIIAFFWCLYAEKGVLFRVAMVMAIVFGFNSLFTLYGRSPILFVFLSIVFYLLVNILSSKGVSAFFKQFSILLSYIALSVIVFYYFVPSHISERVYRMFGSSQSGDTEPRLEAVYYPSIEAILDNPFGYGLSSSWDVVGFYPHNIFLEMAINSGLIGLTVIIMFSFIAMLSTYDIIRNKHRYCYELLPFSLVSWYLFLMWNVSYDIPSAYALIPFMSFFVLFKLSTESFRNRFFEQ</sequence>
<feature type="transmembrane region" description="Helical" evidence="5">
    <location>
        <begin position="301"/>
        <end position="322"/>
    </location>
</feature>
<keyword evidence="8" id="KW-1185">Reference proteome</keyword>
<evidence type="ECO:0000256" key="5">
    <source>
        <dbReference type="SAM" id="Phobius"/>
    </source>
</evidence>
<feature type="transmembrane region" description="Helical" evidence="5">
    <location>
        <begin position="38"/>
        <end position="54"/>
    </location>
</feature>
<dbReference type="RefSeq" id="WP_282734294.1">
    <property type="nucleotide sequence ID" value="NZ_JASCQP010000013.1"/>
</dbReference>
<keyword evidence="3 5" id="KW-1133">Transmembrane helix</keyword>
<organism evidence="7 8">
    <name type="scientific">Halomonas rhizosphaerae</name>
    <dbReference type="NCBI Taxonomy" id="3043296"/>
    <lineage>
        <taxon>Bacteria</taxon>
        <taxon>Pseudomonadati</taxon>
        <taxon>Pseudomonadota</taxon>
        <taxon>Gammaproteobacteria</taxon>
        <taxon>Oceanospirillales</taxon>
        <taxon>Halomonadaceae</taxon>
        <taxon>Halomonas</taxon>
    </lineage>
</organism>
<name>A0ABT6UWE1_9GAMM</name>
<reference evidence="7 8" key="1">
    <citation type="submission" date="2023-04" db="EMBL/GenBank/DDBJ databases">
        <title>Halomonas strains isolated from rhizosphere soil.</title>
        <authorList>
            <person name="Xu L."/>
            <person name="Sun J.-Q."/>
        </authorList>
    </citation>
    <scope>NUCLEOTIDE SEQUENCE [LARGE SCALE GENOMIC DNA]</scope>
    <source>
        <strain evidence="7 8">LR5S20</strain>
    </source>
</reference>
<evidence type="ECO:0000259" key="6">
    <source>
        <dbReference type="Pfam" id="PF04932"/>
    </source>
</evidence>
<feature type="transmembrane region" description="Helical" evidence="5">
    <location>
        <begin position="61"/>
        <end position="83"/>
    </location>
</feature>
<feature type="domain" description="O-antigen ligase-related" evidence="6">
    <location>
        <begin position="176"/>
        <end position="313"/>
    </location>
</feature>
<dbReference type="EMBL" id="JASCQP010000013">
    <property type="protein sequence ID" value="MDI5890280.1"/>
    <property type="molecule type" value="Genomic_DNA"/>
</dbReference>
<protein>
    <recommendedName>
        <fullName evidence="6">O-antigen ligase-related domain-containing protein</fullName>
    </recommendedName>
</protein>
<feature type="transmembrane region" description="Helical" evidence="5">
    <location>
        <begin position="221"/>
        <end position="239"/>
    </location>
</feature>
<evidence type="ECO:0000313" key="8">
    <source>
        <dbReference type="Proteomes" id="UP001225957"/>
    </source>
</evidence>
<dbReference type="InterPro" id="IPR007016">
    <property type="entry name" value="O-antigen_ligase-rel_domated"/>
</dbReference>
<gene>
    <name evidence="7" type="ORF">QLQ83_04130</name>
</gene>
<dbReference type="PANTHER" id="PTHR37422">
    <property type="entry name" value="TEICHURONIC ACID BIOSYNTHESIS PROTEIN TUAE"/>
    <property type="match status" value="1"/>
</dbReference>
<comment type="caution">
    <text evidence="7">The sequence shown here is derived from an EMBL/GenBank/DDBJ whole genome shotgun (WGS) entry which is preliminary data.</text>
</comment>
<feature type="transmembrane region" description="Helical" evidence="5">
    <location>
        <begin position="358"/>
        <end position="376"/>
    </location>
</feature>
<dbReference type="InterPro" id="IPR051533">
    <property type="entry name" value="WaaL-like"/>
</dbReference>
<keyword evidence="2 5" id="KW-0812">Transmembrane</keyword>
<keyword evidence="4 5" id="KW-0472">Membrane</keyword>
<evidence type="ECO:0000256" key="2">
    <source>
        <dbReference type="ARBA" id="ARBA00022692"/>
    </source>
</evidence>
<feature type="transmembrane region" description="Helical" evidence="5">
    <location>
        <begin position="191"/>
        <end position="209"/>
    </location>
</feature>
<evidence type="ECO:0000256" key="4">
    <source>
        <dbReference type="ARBA" id="ARBA00023136"/>
    </source>
</evidence>
<dbReference type="Pfam" id="PF04932">
    <property type="entry name" value="Wzy_C"/>
    <property type="match status" value="1"/>
</dbReference>
<dbReference type="PANTHER" id="PTHR37422:SF13">
    <property type="entry name" value="LIPOPOLYSACCHARIDE BIOSYNTHESIS PROTEIN PA4999-RELATED"/>
    <property type="match status" value="1"/>
</dbReference>